<protein>
    <submittedName>
        <fullName evidence="1">Uncharacterized protein</fullName>
    </submittedName>
</protein>
<evidence type="ECO:0000313" key="2">
    <source>
        <dbReference type="Proteomes" id="UP000507222"/>
    </source>
</evidence>
<dbReference type="Proteomes" id="UP000507222">
    <property type="component" value="Unassembled WGS sequence"/>
</dbReference>
<evidence type="ECO:0000313" key="1">
    <source>
        <dbReference type="EMBL" id="CAB4287543.1"/>
    </source>
</evidence>
<dbReference type="AlphaFoldDB" id="A0A6J5VHC0"/>
<reference evidence="1 2" key="1">
    <citation type="submission" date="2020-05" db="EMBL/GenBank/DDBJ databases">
        <authorList>
            <person name="Campoy J."/>
            <person name="Schneeberger K."/>
            <person name="Spophaly S."/>
        </authorList>
    </citation>
    <scope>NUCLEOTIDE SEQUENCE [LARGE SCALE GENOMIC DNA]</scope>
    <source>
        <strain evidence="1">PruArmRojPasFocal</strain>
    </source>
</reference>
<proteinExistence type="predicted"/>
<dbReference type="EMBL" id="CAEKDK010000007">
    <property type="protein sequence ID" value="CAB4287543.1"/>
    <property type="molecule type" value="Genomic_DNA"/>
</dbReference>
<organism evidence="1 2">
    <name type="scientific">Prunus armeniaca</name>
    <name type="common">Apricot</name>
    <name type="synonym">Armeniaca vulgaris</name>
    <dbReference type="NCBI Taxonomy" id="36596"/>
    <lineage>
        <taxon>Eukaryota</taxon>
        <taxon>Viridiplantae</taxon>
        <taxon>Streptophyta</taxon>
        <taxon>Embryophyta</taxon>
        <taxon>Tracheophyta</taxon>
        <taxon>Spermatophyta</taxon>
        <taxon>Magnoliopsida</taxon>
        <taxon>eudicotyledons</taxon>
        <taxon>Gunneridae</taxon>
        <taxon>Pentapetalae</taxon>
        <taxon>rosids</taxon>
        <taxon>fabids</taxon>
        <taxon>Rosales</taxon>
        <taxon>Rosaceae</taxon>
        <taxon>Amygdaloideae</taxon>
        <taxon>Amygdaleae</taxon>
        <taxon>Prunus</taxon>
    </lineage>
</organism>
<name>A0A6J5VHC0_PRUAR</name>
<sequence length="32" mass="3678">MCRDEAENYGSGIPPEFGSYLPPKTTRSWFLK</sequence>
<gene>
    <name evidence="1" type="ORF">CURHAP_LOCUS45536</name>
</gene>
<accession>A0A6J5VHC0</accession>